<dbReference type="FunFam" id="3.90.640.10:FF:000058">
    <property type="entry name" value="Heat shock 70 kDa protein"/>
    <property type="match status" value="1"/>
</dbReference>
<dbReference type="FunFam" id="3.30.420.40:FF:000028">
    <property type="entry name" value="heat shock 70 kDa protein-like"/>
    <property type="match status" value="1"/>
</dbReference>
<proteinExistence type="evidence at protein level"/>
<reference evidence="9 10" key="1">
    <citation type="journal article" date="2011" name="Cell">
        <title>Insight into structure and assembly of the nuclear pore complex by utilizing the genome of a eukaryotic thermophile.</title>
        <authorList>
            <person name="Amlacher S."/>
            <person name="Sarges P."/>
            <person name="Flemming D."/>
            <person name="van Noort V."/>
            <person name="Kunze R."/>
            <person name="Devos D.P."/>
            <person name="Arumugam M."/>
            <person name="Bork P."/>
            <person name="Hurt E."/>
        </authorList>
    </citation>
    <scope>NUCLEOTIDE SEQUENCE [LARGE SCALE GENOMIC DNA]</scope>
    <source>
        <strain evidence="10">DSM 1495 / CBS 144.50 / IMI 039719</strain>
    </source>
</reference>
<dbReference type="InterPro" id="IPR029048">
    <property type="entry name" value="HSP70_C_sf"/>
</dbReference>
<dbReference type="Gene3D" id="3.90.640.10">
    <property type="entry name" value="Actin, Chain A, domain 4"/>
    <property type="match status" value="1"/>
</dbReference>
<dbReference type="FunFam" id="2.60.34.10:FF:000002">
    <property type="entry name" value="Heat shock 70 kDa"/>
    <property type="match status" value="1"/>
</dbReference>
<organism evidence="10">
    <name type="scientific">Chaetomium thermophilum (strain DSM 1495 / CBS 144.50 / IMI 039719)</name>
    <name type="common">Thermochaetoides thermophila</name>
    <dbReference type="NCBI Taxonomy" id="759272"/>
    <lineage>
        <taxon>Eukaryota</taxon>
        <taxon>Fungi</taxon>
        <taxon>Dikarya</taxon>
        <taxon>Ascomycota</taxon>
        <taxon>Pezizomycotina</taxon>
        <taxon>Sordariomycetes</taxon>
        <taxon>Sordariomycetidae</taxon>
        <taxon>Sordariales</taxon>
        <taxon>Chaetomiaceae</taxon>
        <taxon>Thermochaetoides</taxon>
    </lineage>
</organism>
<dbReference type="InterPro" id="IPR013126">
    <property type="entry name" value="Hsp_70_fam"/>
</dbReference>
<sequence>MAPAVGIDLGTTYSCVGVFREDRCEIIANDQGNRTTPSFVAFTDTERLIGDAAKNQVAMNPHNTVFDAKRLIGRKFSDPEVQSDMKHFPFKVIDRNGKPVIQVEFKGETKVFTPEEISSMVLTKMKETAESYLGQPVTSAVITVPAYFNDSQRQATKDAGLIAGLNVLRIINEPTAAAIAYGLDKKAEGERNVLIFDLGGGTFDVSLLTIEDGIFEVKSTAGDTHLGGEDFDNRLVNHFVAEFKRKFKKDLTTNARALRRLRTACERAKRTLSSSAQTSIEIDSLFEGIDFYTSITRARFEELCQDLFRSTLIPVDRVLSDAKIDKSQVHEIVLVGGSTRIPRIQKLISDYFNGKEPNKSINPDEAVAYGAAVQAAILSGDTSSKSTNEILLLDVAPLSLGIETAGGIMTKLIPRNTTIPTKKSEIFSTFSDNQPGVLIQVYEGERQRTKDNNLLGKFELTGIPPAPRGVPQIEVTFDLDANGIMNVSAVEKGTGKTNQITITNDKGRLSKEEIERMIAEAEKFKEEDEREAARIQAKNGLESYAYSLRNTLNDSKVDEKLDQADKDKLRAEIDKVVHWLDENQQATKDEYEDKQKELESVANPIMMKFYGAGAGGVPGGMPGGAPGGFPGAAGGASHDNDGPTVEEVD</sequence>
<feature type="region of interest" description="Disordered" evidence="8">
    <location>
        <begin position="617"/>
        <end position="649"/>
    </location>
</feature>
<reference evidence="11" key="2">
    <citation type="journal article" date="2017" name="J. Biol. Chem.">
        <title>Two alternative binding mechanisms connect the protein translocation Sec71-Sec72 complex with heat shock proteins.</title>
        <authorList>
            <person name="Tripathi A."/>
            <person name="Mandon E.C."/>
            <person name="Gilmore R."/>
            <person name="Rapoport T.A."/>
        </authorList>
    </citation>
    <scope>X-RAY CRYSTALLOGRAPHY (2.87 ANGSTROMS) OF 642-649 AND 643-649</scope>
</reference>
<protein>
    <submittedName>
        <fullName evidence="9">Heat shock protein 70-like protein</fullName>
    </submittedName>
</protein>
<evidence type="ECO:0000256" key="3">
    <source>
        <dbReference type="ARBA" id="ARBA00022840"/>
    </source>
</evidence>
<evidence type="ECO:0000256" key="5">
    <source>
        <dbReference type="ARBA" id="ARBA00023186"/>
    </source>
</evidence>
<dbReference type="Gene3D" id="1.20.1270.10">
    <property type="match status" value="1"/>
</dbReference>
<evidence type="ECO:0000256" key="4">
    <source>
        <dbReference type="ARBA" id="ARBA00023016"/>
    </source>
</evidence>
<dbReference type="InterPro" id="IPR043129">
    <property type="entry name" value="ATPase_NBD"/>
</dbReference>
<evidence type="ECO:0000313" key="10">
    <source>
        <dbReference type="Proteomes" id="UP000008066"/>
    </source>
</evidence>
<dbReference type="STRING" id="759272.G0RYP6"/>
<evidence type="ECO:0000256" key="8">
    <source>
        <dbReference type="SAM" id="MobiDB-lite"/>
    </source>
</evidence>
<evidence type="ECO:0000256" key="2">
    <source>
        <dbReference type="ARBA" id="ARBA00022741"/>
    </source>
</evidence>
<feature type="coiled-coil region" evidence="7">
    <location>
        <begin position="511"/>
        <end position="538"/>
    </location>
</feature>
<keyword evidence="2 6" id="KW-0547">Nucleotide-binding</keyword>
<dbReference type="FunFam" id="1.20.1270.10:FF:000021">
    <property type="entry name" value="Heat shock protein 70"/>
    <property type="match status" value="1"/>
</dbReference>
<dbReference type="eggNOG" id="KOG0101">
    <property type="taxonomic scope" value="Eukaryota"/>
</dbReference>
<keyword evidence="11" id="KW-0002">3D-structure</keyword>
<dbReference type="PROSITE" id="PS00297">
    <property type="entry name" value="HSP70_1"/>
    <property type="match status" value="1"/>
</dbReference>
<dbReference type="InterPro" id="IPR029047">
    <property type="entry name" value="HSP70_peptide-bd_sf"/>
</dbReference>
<dbReference type="PRINTS" id="PR00301">
    <property type="entry name" value="HEATSHOCK70"/>
</dbReference>
<dbReference type="PDB" id="5L0Y">
    <property type="method" value="X-ray"/>
    <property type="resolution" value="2.87 A"/>
    <property type="chains" value="A/B/C/D/E/F/G/H=642-649, I/J/K/L/M=643-649"/>
</dbReference>
<dbReference type="Pfam" id="PF00012">
    <property type="entry name" value="HSP70"/>
    <property type="match status" value="1"/>
</dbReference>
<keyword evidence="3 6" id="KW-0067">ATP-binding</keyword>
<evidence type="ECO:0000256" key="7">
    <source>
        <dbReference type="SAM" id="Coils"/>
    </source>
</evidence>
<evidence type="ECO:0000256" key="6">
    <source>
        <dbReference type="RuleBase" id="RU003322"/>
    </source>
</evidence>
<dbReference type="GeneID" id="18254781"/>
<dbReference type="SUPFAM" id="SSF100920">
    <property type="entry name" value="Heat shock protein 70kD (HSP70), peptide-binding domain"/>
    <property type="match status" value="1"/>
</dbReference>
<dbReference type="FunFam" id="3.30.30.30:FF:000001">
    <property type="entry name" value="heat shock 70 kDa protein-like"/>
    <property type="match status" value="1"/>
</dbReference>
<dbReference type="RefSeq" id="XP_006691274.1">
    <property type="nucleotide sequence ID" value="XM_006691211.1"/>
</dbReference>
<name>G0RYP6_CHATD</name>
<dbReference type="EMBL" id="GL988032">
    <property type="protein sequence ID" value="EGS24032.1"/>
    <property type="molecule type" value="Genomic_DNA"/>
</dbReference>
<dbReference type="GO" id="GO:0005524">
    <property type="term" value="F:ATP binding"/>
    <property type="evidence" value="ECO:0007669"/>
    <property type="project" value="UniProtKB-KW"/>
</dbReference>
<dbReference type="Gene3D" id="2.60.34.10">
    <property type="entry name" value="Substrate Binding Domain Of DNAk, Chain A, domain 1"/>
    <property type="match status" value="1"/>
</dbReference>
<dbReference type="PDBsum" id="5L0Y"/>
<dbReference type="OMA" id="AYTKNQD"/>
<keyword evidence="4 9" id="KW-0346">Stress response</keyword>
<dbReference type="Gene3D" id="3.30.30.30">
    <property type="match status" value="1"/>
</dbReference>
<evidence type="ECO:0007829" key="11">
    <source>
        <dbReference type="PDB" id="5L0Y"/>
    </source>
</evidence>
<comment type="similarity">
    <text evidence="1 6">Belongs to the heat shock protein 70 family.</text>
</comment>
<dbReference type="GO" id="GO:0140662">
    <property type="term" value="F:ATP-dependent protein folding chaperone"/>
    <property type="evidence" value="ECO:0007669"/>
    <property type="project" value="InterPro"/>
</dbReference>
<dbReference type="PROSITE" id="PS00329">
    <property type="entry name" value="HSP70_2"/>
    <property type="match status" value="1"/>
</dbReference>
<feature type="compositionally biased region" description="Gly residues" evidence="8">
    <location>
        <begin position="617"/>
        <end position="634"/>
    </location>
</feature>
<keyword evidence="10" id="KW-1185">Reference proteome</keyword>
<gene>
    <name evidence="9" type="ORF">CTHT_0007430</name>
</gene>
<dbReference type="OrthoDB" id="2401965at2759"/>
<keyword evidence="7" id="KW-0175">Coiled coil</keyword>
<dbReference type="FunFam" id="3.30.420.40:FF:000172">
    <property type="entry name" value="Heat shock 70 kDa protein"/>
    <property type="match status" value="2"/>
</dbReference>
<dbReference type="NCBIfam" id="NF001413">
    <property type="entry name" value="PRK00290.1"/>
    <property type="match status" value="1"/>
</dbReference>
<dbReference type="HOGENOM" id="CLU_005965_3_0_1"/>
<evidence type="ECO:0000256" key="1">
    <source>
        <dbReference type="ARBA" id="ARBA00007381"/>
    </source>
</evidence>
<dbReference type="CDD" id="cd10233">
    <property type="entry name" value="ASKHA_NBD_HSP70_HSPA1"/>
    <property type="match status" value="1"/>
</dbReference>
<dbReference type="SMR" id="G0RYP6"/>
<dbReference type="InterPro" id="IPR018181">
    <property type="entry name" value="Heat_shock_70_CS"/>
</dbReference>
<dbReference type="FunFam" id="3.30.420.40:FF:000026">
    <property type="entry name" value="Heat shock protein 70"/>
    <property type="match status" value="1"/>
</dbReference>
<dbReference type="KEGG" id="cthr:CTHT_0007430"/>
<dbReference type="SUPFAM" id="SSF53067">
    <property type="entry name" value="Actin-like ATPase domain"/>
    <property type="match status" value="2"/>
</dbReference>
<dbReference type="Proteomes" id="UP000008066">
    <property type="component" value="Unassembled WGS sequence"/>
</dbReference>
<keyword evidence="5" id="KW-0143">Chaperone</keyword>
<dbReference type="PANTHER" id="PTHR19375">
    <property type="entry name" value="HEAT SHOCK PROTEIN 70KDA"/>
    <property type="match status" value="1"/>
</dbReference>
<dbReference type="PROSITE" id="PS01036">
    <property type="entry name" value="HSP70_3"/>
    <property type="match status" value="1"/>
</dbReference>
<dbReference type="SUPFAM" id="SSF100934">
    <property type="entry name" value="Heat shock protein 70kD (HSP70), C-terminal subdomain"/>
    <property type="match status" value="1"/>
</dbReference>
<evidence type="ECO:0000313" key="9">
    <source>
        <dbReference type="EMBL" id="EGS24032.1"/>
    </source>
</evidence>
<accession>G0RYP6</accession>
<dbReference type="AlphaFoldDB" id="G0RYP6"/>
<dbReference type="Gene3D" id="3.30.420.40">
    <property type="match status" value="2"/>
</dbReference>